<keyword evidence="6" id="KW-1185">Reference proteome</keyword>
<dbReference type="SUPFAM" id="SSF50969">
    <property type="entry name" value="YVTN repeat-like/Quinoprotein amine dehydrogenase"/>
    <property type="match status" value="1"/>
</dbReference>
<accession>A0A544W242</accession>
<feature type="domain" description="Glycoside hydrolase family 5" evidence="4">
    <location>
        <begin position="907"/>
        <end position="1145"/>
    </location>
</feature>
<dbReference type="Gene3D" id="2.60.40.60">
    <property type="entry name" value="Cadherins"/>
    <property type="match status" value="1"/>
</dbReference>
<dbReference type="Pfam" id="PF17963">
    <property type="entry name" value="Big_9"/>
    <property type="match status" value="4"/>
</dbReference>
<name>A0A544W242_9MYCO</name>
<dbReference type="Proteomes" id="UP000315759">
    <property type="component" value="Unassembled WGS sequence"/>
</dbReference>
<evidence type="ECO:0000256" key="1">
    <source>
        <dbReference type="ARBA" id="ARBA00022801"/>
    </source>
</evidence>
<keyword evidence="2" id="KW-0326">Glycosidase</keyword>
<dbReference type="PANTHER" id="PTHR12631:SF10">
    <property type="entry name" value="BETA-XYLOSIDASE-LIKE PROTEIN-RELATED"/>
    <property type="match status" value="1"/>
</dbReference>
<dbReference type="Gene3D" id="2.130.10.10">
    <property type="entry name" value="YVTN repeat-like/Quinoprotein amine dehydrogenase"/>
    <property type="match status" value="2"/>
</dbReference>
<dbReference type="Pfam" id="PF00150">
    <property type="entry name" value="Cellulase"/>
    <property type="match status" value="1"/>
</dbReference>
<dbReference type="PANTHER" id="PTHR12631">
    <property type="entry name" value="ALPHA-L-IDURONIDASE"/>
    <property type="match status" value="1"/>
</dbReference>
<feature type="region of interest" description="Disordered" evidence="3">
    <location>
        <begin position="473"/>
        <end position="504"/>
    </location>
</feature>
<dbReference type="InterPro" id="IPR018391">
    <property type="entry name" value="PQQ_b-propeller_rpt"/>
</dbReference>
<evidence type="ECO:0000256" key="3">
    <source>
        <dbReference type="SAM" id="MobiDB-lite"/>
    </source>
</evidence>
<protein>
    <submittedName>
        <fullName evidence="5">Tandem-95 repeat protein</fullName>
    </submittedName>
</protein>
<dbReference type="NCBIfam" id="TIGR01965">
    <property type="entry name" value="VCBS_repeat"/>
    <property type="match status" value="3"/>
</dbReference>
<dbReference type="InterPro" id="IPR011044">
    <property type="entry name" value="Quino_amine_DH_bsu"/>
</dbReference>
<dbReference type="InterPro" id="IPR017853">
    <property type="entry name" value="GH"/>
</dbReference>
<dbReference type="GO" id="GO:0016020">
    <property type="term" value="C:membrane"/>
    <property type="evidence" value="ECO:0007669"/>
    <property type="project" value="InterPro"/>
</dbReference>
<dbReference type="InterPro" id="IPR010221">
    <property type="entry name" value="VCBS_dom"/>
</dbReference>
<dbReference type="NCBIfam" id="TIGR02276">
    <property type="entry name" value="beta_rpt_yvtn"/>
    <property type="match status" value="1"/>
</dbReference>
<keyword evidence="1" id="KW-0378">Hydrolase</keyword>
<dbReference type="GO" id="GO:0004553">
    <property type="term" value="F:hydrolase activity, hydrolyzing O-glycosyl compounds"/>
    <property type="evidence" value="ECO:0007669"/>
    <property type="project" value="InterPro"/>
</dbReference>
<dbReference type="RefSeq" id="WP_142552341.1">
    <property type="nucleotide sequence ID" value="NZ_VIFX01000013.1"/>
</dbReference>
<dbReference type="InterPro" id="IPR015919">
    <property type="entry name" value="Cadherin-like_sf"/>
</dbReference>
<dbReference type="EMBL" id="VIFX01000013">
    <property type="protein sequence ID" value="TQR86315.1"/>
    <property type="molecule type" value="Genomic_DNA"/>
</dbReference>
<evidence type="ECO:0000313" key="6">
    <source>
        <dbReference type="Proteomes" id="UP000315759"/>
    </source>
</evidence>
<dbReference type="InterPro" id="IPR001547">
    <property type="entry name" value="Glyco_hydro_5"/>
</dbReference>
<sequence length="1227" mass="124904">MVSPVQAVITSALHNAVGVALSSFLKALERGVAESPLSWMLLAAARREVGVTTTATTEAKATQTATALAAAAVNAPPTGQAVFGTANPTTGAITGQLVGTDDQGKKVTFAVTGKPTTGTLVYNSKTASFTYTPTTAQRVLAALTTTVDTIAMTVTASDGVNKVALQIDIPIGAIPLAVRTDVPAGGAGAAAATNTRAYVTNRSAGTVTVIDTVTGTIVGTFAAGSEPDGVAVKPDGTRLYVSSSTKNTVTVIDTATGVVKASIAVNAPTAITVSPTGGSVFVTNDVNGTVTRISTSTNKIATVTKLPVGSRPTEVVVSPDSKYVYVTATTATGASTVLRFAPTSTTATKIAELSGPATGVVVSADNAKIFVSQVDGTVAVIDAKTLAVVKSIQTGGVATGLAVTRDGSTVLVTDDAGRVRAFGVTSGELLSEVSTRPSTTPLSQGPATIISPDGTELYVTDYDAGTVHVVSLTPPNARPTAGTPTTGTPSTSTGATTGTIGVTDPDGDPLSYVVSGAPGKGKVVVNANGTFTYTPTAAARHAASTLNAPSSVTTDSFTVTVYDGRRGAVTTTITVAISPTNKVPTITKTVGSPNASGVVTGSVKGKDPDKDVVTYAQASGPTKGVVSITATGAFTYTPTAEARHAAMKIGATAADKKDTFTVAVADGHGGVVNVVVSVTIKPANVAPTGGGSTGVQTDPRTGVVTGTIPTTDADGDPLTYKVTGPKKGTIVVRPDGTFTYTPTTAARDAASAANASAAAKSEAIAVTVTDGYGGTAKFTLTVPIEPYPPGNRPPSNGQVVVTSTSSALGTVTGTVTSVDPEGDPLKYTVTGGPTKGVVKIDPLTGAFTYTPSVDARYTALATPGEDVDKFTVTVSDGLGGVTTTTVSVTVVTPAASAVDQRPTGIAVHVPDMLFYTQAQINDAFDALQANGIDTVRVLIPWAAIETFPGVYSWTAIDRVVNTAALRGIKVLGVLNSTPLWAAAPNTLPLAGMPKDNAQFAKFAKAVATRYKGKVGSYEVWNEPNGIQFWQPSPNAAQYTELLKAAYTAIKSADPNAVVVAAAVGAVVDFGNFSVNPVRFISEMYAAGAAGYFDALSFHPYLYNQAFSQQGAYPESPLNQAKRIYALMVANGDGDKKIWATEYGQPSSLVSQASQALFLGDFLRTWRTLPFAGPTFIHQLVDTNDASATEASFGLFDTNWIPKLALFTVKLVLAENKLIEAAKNATAL</sequence>
<dbReference type="SMART" id="SM00564">
    <property type="entry name" value="PQQ"/>
    <property type="match status" value="4"/>
</dbReference>
<dbReference type="SUPFAM" id="SSF51445">
    <property type="entry name" value="(Trans)glycosidases"/>
    <property type="match status" value="1"/>
</dbReference>
<dbReference type="NCBIfam" id="NF012211">
    <property type="entry name" value="tand_rpt_95"/>
    <property type="match status" value="1"/>
</dbReference>
<evidence type="ECO:0000259" key="4">
    <source>
        <dbReference type="Pfam" id="PF00150"/>
    </source>
</evidence>
<dbReference type="InterPro" id="IPR011964">
    <property type="entry name" value="YVTN_b-propeller_repeat"/>
</dbReference>
<dbReference type="GO" id="GO:0000272">
    <property type="term" value="P:polysaccharide catabolic process"/>
    <property type="evidence" value="ECO:0007669"/>
    <property type="project" value="InterPro"/>
</dbReference>
<comment type="caution">
    <text evidence="5">The sequence shown here is derived from an EMBL/GenBank/DDBJ whole genome shotgun (WGS) entry which is preliminary data.</text>
</comment>
<feature type="compositionally biased region" description="Low complexity" evidence="3">
    <location>
        <begin position="473"/>
        <end position="503"/>
    </location>
</feature>
<dbReference type="AlphaFoldDB" id="A0A544W242"/>
<gene>
    <name evidence="5" type="ORF">D8S82_12090</name>
</gene>
<dbReference type="SUPFAM" id="SSF49313">
    <property type="entry name" value="Cadherin-like"/>
    <property type="match status" value="1"/>
</dbReference>
<dbReference type="GO" id="GO:0005509">
    <property type="term" value="F:calcium ion binding"/>
    <property type="evidence" value="ECO:0007669"/>
    <property type="project" value="InterPro"/>
</dbReference>
<organism evidence="5 6">
    <name type="scientific">Mycolicibacterium hodleri</name>
    <dbReference type="NCBI Taxonomy" id="49897"/>
    <lineage>
        <taxon>Bacteria</taxon>
        <taxon>Bacillati</taxon>
        <taxon>Actinomycetota</taxon>
        <taxon>Actinomycetes</taxon>
        <taxon>Mycobacteriales</taxon>
        <taxon>Mycobacteriaceae</taxon>
        <taxon>Mycolicibacterium</taxon>
    </lineage>
</organism>
<dbReference type="InterPro" id="IPR051923">
    <property type="entry name" value="Glycosyl_Hydrolase_39"/>
</dbReference>
<evidence type="ECO:0000256" key="2">
    <source>
        <dbReference type="ARBA" id="ARBA00023295"/>
    </source>
</evidence>
<evidence type="ECO:0000313" key="5">
    <source>
        <dbReference type="EMBL" id="TQR86315.1"/>
    </source>
</evidence>
<dbReference type="Gene3D" id="3.20.20.80">
    <property type="entry name" value="Glycosidases"/>
    <property type="match status" value="1"/>
</dbReference>
<reference evidence="5 6" key="1">
    <citation type="submission" date="2018-10" db="EMBL/GenBank/DDBJ databases">
        <title>Draft genome of Mycobacterium hodleri strain B.</title>
        <authorList>
            <person name="Amande T.J."/>
            <person name="Mcgenity T.J."/>
        </authorList>
    </citation>
    <scope>NUCLEOTIDE SEQUENCE [LARGE SCALE GENOMIC DNA]</scope>
    <source>
        <strain evidence="5 6">B</strain>
    </source>
</reference>
<proteinExistence type="predicted"/>
<dbReference type="InterPro" id="IPR015943">
    <property type="entry name" value="WD40/YVTN_repeat-like_dom_sf"/>
</dbReference>